<keyword evidence="1" id="KW-1133">Transmembrane helix</keyword>
<feature type="transmembrane region" description="Helical" evidence="1">
    <location>
        <begin position="6"/>
        <end position="23"/>
    </location>
</feature>
<comment type="caution">
    <text evidence="2">The sequence shown here is derived from an EMBL/GenBank/DDBJ whole genome shotgun (WGS) entry which is preliminary data.</text>
</comment>
<dbReference type="Proteomes" id="UP000591735">
    <property type="component" value="Unassembled WGS sequence"/>
</dbReference>
<protein>
    <submittedName>
        <fullName evidence="2">Plastocyanin domain-containing protein</fullName>
    </submittedName>
</protein>
<sequence>MLDFLVNAGGIALMAATIWWFWLSGSDTPSNEQHQHHH</sequence>
<reference evidence="2 3" key="1">
    <citation type="submission" date="2020-08" db="EMBL/GenBank/DDBJ databases">
        <title>Genomic Encyclopedia of Type Strains, Phase IV (KMG-IV): sequencing the most valuable type-strain genomes for metagenomic binning, comparative biology and taxonomic classification.</title>
        <authorList>
            <person name="Goeker M."/>
        </authorList>
    </citation>
    <scope>NUCLEOTIDE SEQUENCE [LARGE SCALE GENOMIC DNA]</scope>
    <source>
        <strain evidence="2 3">DSM 22359</strain>
    </source>
</reference>
<keyword evidence="3" id="KW-1185">Reference proteome</keyword>
<evidence type="ECO:0000256" key="1">
    <source>
        <dbReference type="SAM" id="Phobius"/>
    </source>
</evidence>
<evidence type="ECO:0000313" key="3">
    <source>
        <dbReference type="Proteomes" id="UP000591735"/>
    </source>
</evidence>
<organism evidence="2 3">
    <name type="scientific">Marinobacter oulmenensis</name>
    <dbReference type="NCBI Taxonomy" id="643747"/>
    <lineage>
        <taxon>Bacteria</taxon>
        <taxon>Pseudomonadati</taxon>
        <taxon>Pseudomonadota</taxon>
        <taxon>Gammaproteobacteria</taxon>
        <taxon>Pseudomonadales</taxon>
        <taxon>Marinobacteraceae</taxon>
        <taxon>Marinobacter</taxon>
    </lineage>
</organism>
<accession>A0A840UFE1</accession>
<name>A0A840UFE1_9GAMM</name>
<evidence type="ECO:0000313" key="2">
    <source>
        <dbReference type="EMBL" id="MBB5319558.1"/>
    </source>
</evidence>
<gene>
    <name evidence="2" type="ORF">HNR38_000026</name>
</gene>
<dbReference type="EMBL" id="JACHFE010000001">
    <property type="protein sequence ID" value="MBB5319558.1"/>
    <property type="molecule type" value="Genomic_DNA"/>
</dbReference>
<keyword evidence="1" id="KW-0812">Transmembrane</keyword>
<dbReference type="AlphaFoldDB" id="A0A840UFE1"/>
<proteinExistence type="predicted"/>
<keyword evidence="1" id="KW-0472">Membrane</keyword>